<feature type="compositionally biased region" description="Polar residues" evidence="1">
    <location>
        <begin position="201"/>
        <end position="217"/>
    </location>
</feature>
<dbReference type="Proteomes" id="UP000886523">
    <property type="component" value="Unassembled WGS sequence"/>
</dbReference>
<organism evidence="3 4">
    <name type="scientific">Hydnum rufescens UP504</name>
    <dbReference type="NCBI Taxonomy" id="1448309"/>
    <lineage>
        <taxon>Eukaryota</taxon>
        <taxon>Fungi</taxon>
        <taxon>Dikarya</taxon>
        <taxon>Basidiomycota</taxon>
        <taxon>Agaricomycotina</taxon>
        <taxon>Agaricomycetes</taxon>
        <taxon>Cantharellales</taxon>
        <taxon>Hydnaceae</taxon>
        <taxon>Hydnum</taxon>
    </lineage>
</organism>
<sequence length="387" mass="42004">MSCTIKLDHNGHTRRLTHPKPPTWEWLAAKVSQLYKIPRDDVAINRGNQLSYVDPEEDQVTLSTQEELEDYFTNLHCQGETVRRVTISIPPVTQMVDEDEVARDVDHMTEGNPLMSLKKSPPRLEKNKGKEVVLDGCPATTANVRGAQFIRGSEGDPGVLGATIGRMETVMPPPAQAAVEDPPLPSCVPITQVNALAASLSDPSNPTVASANRSDSGNAADDVTPLLQAFSAAFVTNPEFTEGVRRIIRSAPDPTYLERDYAAQIANQAISRAVSAAEASIRAPDGSIRGVNEAFEGVFSALSSDLNGTPTGDTFGLPARYSHRPRPDGPPYHRRGRWPRPIQSYLQSLGPPFPHRGFPRRPPPPLPPFETVFPGESSSTSPPPYGP</sequence>
<evidence type="ECO:0000313" key="4">
    <source>
        <dbReference type="Proteomes" id="UP000886523"/>
    </source>
</evidence>
<dbReference type="SUPFAM" id="SSF54277">
    <property type="entry name" value="CAD &amp; PB1 domains"/>
    <property type="match status" value="1"/>
</dbReference>
<dbReference type="OrthoDB" id="661148at2759"/>
<proteinExistence type="predicted"/>
<feature type="region of interest" description="Disordered" evidence="1">
    <location>
        <begin position="200"/>
        <end position="220"/>
    </location>
</feature>
<evidence type="ECO:0000256" key="1">
    <source>
        <dbReference type="SAM" id="MobiDB-lite"/>
    </source>
</evidence>
<dbReference type="InterPro" id="IPR000270">
    <property type="entry name" value="PB1_dom"/>
</dbReference>
<keyword evidence="4" id="KW-1185">Reference proteome</keyword>
<evidence type="ECO:0000313" key="3">
    <source>
        <dbReference type="EMBL" id="KAF9517171.1"/>
    </source>
</evidence>
<dbReference type="InterPro" id="IPR053793">
    <property type="entry name" value="PB1-like"/>
</dbReference>
<dbReference type="Gene3D" id="3.10.20.90">
    <property type="entry name" value="Phosphatidylinositol 3-kinase Catalytic Subunit, Chain A, domain 1"/>
    <property type="match status" value="1"/>
</dbReference>
<gene>
    <name evidence="3" type="ORF">BS47DRAFT_1389979</name>
</gene>
<reference evidence="3" key="1">
    <citation type="journal article" date="2020" name="Nat. Commun.">
        <title>Large-scale genome sequencing of mycorrhizal fungi provides insights into the early evolution of symbiotic traits.</title>
        <authorList>
            <person name="Miyauchi S."/>
            <person name="Kiss E."/>
            <person name="Kuo A."/>
            <person name="Drula E."/>
            <person name="Kohler A."/>
            <person name="Sanchez-Garcia M."/>
            <person name="Morin E."/>
            <person name="Andreopoulos B."/>
            <person name="Barry K.W."/>
            <person name="Bonito G."/>
            <person name="Buee M."/>
            <person name="Carver A."/>
            <person name="Chen C."/>
            <person name="Cichocki N."/>
            <person name="Clum A."/>
            <person name="Culley D."/>
            <person name="Crous P.W."/>
            <person name="Fauchery L."/>
            <person name="Girlanda M."/>
            <person name="Hayes R.D."/>
            <person name="Keri Z."/>
            <person name="LaButti K."/>
            <person name="Lipzen A."/>
            <person name="Lombard V."/>
            <person name="Magnuson J."/>
            <person name="Maillard F."/>
            <person name="Murat C."/>
            <person name="Nolan M."/>
            <person name="Ohm R.A."/>
            <person name="Pangilinan J."/>
            <person name="Pereira M.F."/>
            <person name="Perotto S."/>
            <person name="Peter M."/>
            <person name="Pfister S."/>
            <person name="Riley R."/>
            <person name="Sitrit Y."/>
            <person name="Stielow J.B."/>
            <person name="Szollosi G."/>
            <person name="Zifcakova L."/>
            <person name="Stursova M."/>
            <person name="Spatafora J.W."/>
            <person name="Tedersoo L."/>
            <person name="Vaario L.M."/>
            <person name="Yamada A."/>
            <person name="Yan M."/>
            <person name="Wang P."/>
            <person name="Xu J."/>
            <person name="Bruns T."/>
            <person name="Baldrian P."/>
            <person name="Vilgalys R."/>
            <person name="Dunand C."/>
            <person name="Henrissat B."/>
            <person name="Grigoriev I.V."/>
            <person name="Hibbett D."/>
            <person name="Nagy L.G."/>
            <person name="Martin F.M."/>
        </authorList>
    </citation>
    <scope>NUCLEOTIDE SEQUENCE</scope>
    <source>
        <strain evidence="3">UP504</strain>
    </source>
</reference>
<dbReference type="PROSITE" id="PS51745">
    <property type="entry name" value="PB1"/>
    <property type="match status" value="1"/>
</dbReference>
<dbReference type="Pfam" id="PF00564">
    <property type="entry name" value="PB1"/>
    <property type="match status" value="1"/>
</dbReference>
<feature type="domain" description="PB1" evidence="2">
    <location>
        <begin position="2"/>
        <end position="80"/>
    </location>
</feature>
<accession>A0A9P6B6G6</accession>
<comment type="caution">
    <text evidence="3">The sequence shown here is derived from an EMBL/GenBank/DDBJ whole genome shotgun (WGS) entry which is preliminary data.</text>
</comment>
<dbReference type="EMBL" id="MU128933">
    <property type="protein sequence ID" value="KAF9517171.1"/>
    <property type="molecule type" value="Genomic_DNA"/>
</dbReference>
<name>A0A9P6B6G6_9AGAM</name>
<protein>
    <recommendedName>
        <fullName evidence="2">PB1 domain-containing protein</fullName>
    </recommendedName>
</protein>
<feature type="region of interest" description="Disordered" evidence="1">
    <location>
        <begin position="316"/>
        <end position="387"/>
    </location>
</feature>
<dbReference type="AlphaFoldDB" id="A0A9P6B6G6"/>
<evidence type="ECO:0000259" key="2">
    <source>
        <dbReference type="PROSITE" id="PS51745"/>
    </source>
</evidence>